<dbReference type="InterPro" id="IPR000866">
    <property type="entry name" value="AhpC/TSA"/>
</dbReference>
<evidence type="ECO:0000259" key="1">
    <source>
        <dbReference type="PROSITE" id="PS51352"/>
    </source>
</evidence>
<reference evidence="3" key="2">
    <citation type="journal article" date="2023" name="Nat. Commun.">
        <title>Cultivation of marine bacteria of the SAR202 clade.</title>
        <authorList>
            <person name="Lim Y."/>
            <person name="Seo J.H."/>
            <person name="Giovannoni S.J."/>
            <person name="Kang I."/>
            <person name="Cho J.C."/>
        </authorList>
    </citation>
    <scope>NUCLEOTIDE SEQUENCE</scope>
    <source>
        <strain evidence="3">JH1073</strain>
    </source>
</reference>
<name>A0AAJ5ZJC3_9CHLR</name>
<proteinExistence type="predicted"/>
<evidence type="ECO:0000313" key="2">
    <source>
        <dbReference type="EMBL" id="MDG0866108.1"/>
    </source>
</evidence>
<dbReference type="Proteomes" id="UP001321249">
    <property type="component" value="Unassembled WGS sequence"/>
</dbReference>
<dbReference type="InterPro" id="IPR013766">
    <property type="entry name" value="Thioredoxin_domain"/>
</dbReference>
<organism evidence="3 4">
    <name type="scientific">Candidatus Lucifugimonas marina</name>
    <dbReference type="NCBI Taxonomy" id="3038979"/>
    <lineage>
        <taxon>Bacteria</taxon>
        <taxon>Bacillati</taxon>
        <taxon>Chloroflexota</taxon>
        <taxon>Dehalococcoidia</taxon>
        <taxon>SAR202 cluster</taxon>
        <taxon>Candidatus Lucifugimonadales</taxon>
        <taxon>Candidatus Lucifugimonadaceae</taxon>
        <taxon>Candidatus Lucifugimonas</taxon>
    </lineage>
</organism>
<evidence type="ECO:0000313" key="3">
    <source>
        <dbReference type="EMBL" id="WFG39168.1"/>
    </source>
</evidence>
<sequence length="189" mass="20418">MDRTDRQKLIFSRTWLLVLLGLMAIAAVACGSEDPPQGSIAEVAAGSSNGEVGTAPAITGETFEHGAFNLEMHEGKPVLVNFWFPSCPPCRAEMPDLQASYETYGDDVAFIGVQQLGLDSAANGQAFVRELGLTYPSMPDVESKVQFGYEVFSFPTTVFLDKNHNIARTWTGIIGEEQLAEQLDALLAG</sequence>
<reference evidence="4" key="3">
    <citation type="submission" date="2023-06" db="EMBL/GenBank/DDBJ databases">
        <title>Pangenomics reveal diversification of enzyme families and niche specialization in globally abundant SAR202 bacteria.</title>
        <authorList>
            <person name="Saw J.H.W."/>
        </authorList>
    </citation>
    <scope>NUCLEOTIDE SEQUENCE [LARGE SCALE GENOMIC DNA]</scope>
    <source>
        <strain evidence="4">JH1073</strain>
    </source>
</reference>
<dbReference type="SUPFAM" id="SSF52833">
    <property type="entry name" value="Thioredoxin-like"/>
    <property type="match status" value="1"/>
</dbReference>
<dbReference type="Proteomes" id="UP001219901">
    <property type="component" value="Chromosome"/>
</dbReference>
<dbReference type="EMBL" id="WMBE01000001">
    <property type="protein sequence ID" value="MDG0866108.1"/>
    <property type="molecule type" value="Genomic_DNA"/>
</dbReference>
<dbReference type="RefSeq" id="WP_342822589.1">
    <property type="nucleotide sequence ID" value="NZ_CP046146.1"/>
</dbReference>
<dbReference type="CDD" id="cd02966">
    <property type="entry name" value="TlpA_like_family"/>
    <property type="match status" value="1"/>
</dbReference>
<evidence type="ECO:0000313" key="4">
    <source>
        <dbReference type="Proteomes" id="UP001219901"/>
    </source>
</evidence>
<dbReference type="PROSITE" id="PS51352">
    <property type="entry name" value="THIOREDOXIN_2"/>
    <property type="match status" value="1"/>
</dbReference>
<dbReference type="PROSITE" id="PS51257">
    <property type="entry name" value="PROKAR_LIPOPROTEIN"/>
    <property type="match status" value="1"/>
</dbReference>
<keyword evidence="4" id="KW-1185">Reference proteome</keyword>
<gene>
    <name evidence="2" type="ORF">GKO46_03370</name>
    <name evidence="3" type="ORF">GKO48_05890</name>
</gene>
<reference evidence="4 5" key="1">
    <citation type="submission" date="2019-11" db="EMBL/GenBank/DDBJ databases">
        <authorList>
            <person name="Cho J.-C."/>
        </authorList>
    </citation>
    <scope>NUCLEOTIDE SEQUENCE [LARGE SCALE GENOMIC DNA]</scope>
    <source>
        <strain evidence="3 4">JH1073</strain>
        <strain evidence="2 5">JH702</strain>
    </source>
</reference>
<protein>
    <submittedName>
        <fullName evidence="3">Redoxin domain-containing protein</fullName>
    </submittedName>
</protein>
<evidence type="ECO:0000313" key="5">
    <source>
        <dbReference type="Proteomes" id="UP001321249"/>
    </source>
</evidence>
<dbReference type="InterPro" id="IPR050553">
    <property type="entry name" value="Thioredoxin_ResA/DsbE_sf"/>
</dbReference>
<feature type="domain" description="Thioredoxin" evidence="1">
    <location>
        <begin position="49"/>
        <end position="188"/>
    </location>
</feature>
<dbReference type="GO" id="GO:0016209">
    <property type="term" value="F:antioxidant activity"/>
    <property type="evidence" value="ECO:0007669"/>
    <property type="project" value="InterPro"/>
</dbReference>
<dbReference type="EMBL" id="CP046147">
    <property type="protein sequence ID" value="WFG39168.1"/>
    <property type="molecule type" value="Genomic_DNA"/>
</dbReference>
<dbReference type="PANTHER" id="PTHR42852">
    <property type="entry name" value="THIOL:DISULFIDE INTERCHANGE PROTEIN DSBE"/>
    <property type="match status" value="1"/>
</dbReference>
<dbReference type="Pfam" id="PF00578">
    <property type="entry name" value="AhpC-TSA"/>
    <property type="match status" value="1"/>
</dbReference>
<dbReference type="PANTHER" id="PTHR42852:SF17">
    <property type="entry name" value="THIOREDOXIN-LIKE PROTEIN HI_1115"/>
    <property type="match status" value="1"/>
</dbReference>
<dbReference type="GO" id="GO:0016491">
    <property type="term" value="F:oxidoreductase activity"/>
    <property type="evidence" value="ECO:0007669"/>
    <property type="project" value="InterPro"/>
</dbReference>
<dbReference type="Gene3D" id="3.40.30.10">
    <property type="entry name" value="Glutaredoxin"/>
    <property type="match status" value="1"/>
</dbReference>
<dbReference type="AlphaFoldDB" id="A0AAJ5ZJC3"/>
<accession>A0AAJ5ZJC3</accession>
<dbReference type="InterPro" id="IPR036249">
    <property type="entry name" value="Thioredoxin-like_sf"/>
</dbReference>